<gene>
    <name evidence="1" type="ORF">ENU14_07255</name>
</gene>
<comment type="caution">
    <text evidence="1">The sequence shown here is derived from an EMBL/GenBank/DDBJ whole genome shotgun (WGS) entry which is preliminary data.</text>
</comment>
<reference evidence="1" key="1">
    <citation type="journal article" date="2020" name="mSystems">
        <title>Genome- and Community-Level Interaction Insights into Carbon Utilization and Element Cycling Functions of Hydrothermarchaeota in Hydrothermal Sediment.</title>
        <authorList>
            <person name="Zhou Z."/>
            <person name="Liu Y."/>
            <person name="Xu W."/>
            <person name="Pan J."/>
            <person name="Luo Z.H."/>
            <person name="Li M."/>
        </authorList>
    </citation>
    <scope>NUCLEOTIDE SEQUENCE [LARGE SCALE GENOMIC DNA]</scope>
    <source>
        <strain evidence="1">SpSt-642</strain>
    </source>
</reference>
<protein>
    <submittedName>
        <fullName evidence="1">Uncharacterized protein</fullName>
    </submittedName>
</protein>
<dbReference type="AlphaFoldDB" id="A0A7C4DB07"/>
<dbReference type="EMBL" id="DTBJ01000060">
    <property type="protein sequence ID" value="HGM59358.1"/>
    <property type="molecule type" value="Genomic_DNA"/>
</dbReference>
<name>A0A7C4DB07_STAMA</name>
<sequence>MYTYIARYPYISGEKIPLHYYSLLYRQLESIWKELVNYLRENNIEHEIKRHDIIVKTDNSLADEVLTRLHVSFMDIHGFYKGDRLEYREYLEFLRKNYSVSISNLFIQLHDLILNENYDKAFDIAMVSIRKIAETENLCARTGRRIDQLLFEMLHGNIPQTYTNTYLLLIKGCEIVGSFAKQIFLEVAEKSYQIGLLFKKNIELMNKVEDVSGNSIN</sequence>
<evidence type="ECO:0000313" key="1">
    <source>
        <dbReference type="EMBL" id="HGM59358.1"/>
    </source>
</evidence>
<proteinExistence type="predicted"/>
<accession>A0A7C4DB07</accession>
<organism evidence="1">
    <name type="scientific">Staphylothermus marinus</name>
    <dbReference type="NCBI Taxonomy" id="2280"/>
    <lineage>
        <taxon>Archaea</taxon>
        <taxon>Thermoproteota</taxon>
        <taxon>Thermoprotei</taxon>
        <taxon>Desulfurococcales</taxon>
        <taxon>Desulfurococcaceae</taxon>
        <taxon>Staphylothermus</taxon>
    </lineage>
</organism>